<reference evidence="3" key="1">
    <citation type="journal article" date="2015" name="Nat. Genet.">
        <title>The genome and transcriptome of the zoonotic hookworm Ancylostoma ceylanicum identify infection-specific gene families.</title>
        <authorList>
            <person name="Schwarz E.M."/>
            <person name="Hu Y."/>
            <person name="Antoshechkin I."/>
            <person name="Miller M.M."/>
            <person name="Sternberg P.W."/>
            <person name="Aroian R.V."/>
        </authorList>
    </citation>
    <scope>NUCLEOTIDE SEQUENCE</scope>
    <source>
        <strain evidence="3">HY135</strain>
    </source>
</reference>
<sequence length="149" mass="17616">MSAETNFQEHLFISKYQNRNIDEEDLNLDKRRVQYKLRRRNRCKGIPFRRFYKELDTREGVRDLHKLVQIRYRQAQDVTEFVGVNDEDGNPVNDQKKVAERWQRYFEDICRGIPASTSPTREPSMWSGNANICTRGRNGSKDDEAGKSN</sequence>
<keyword evidence="3" id="KW-1185">Reference proteome</keyword>
<comment type="caution">
    <text evidence="2">The sequence shown here is derived from an EMBL/GenBank/DDBJ whole genome shotgun (WGS) entry which is preliminary data.</text>
</comment>
<name>A0A016W7Q5_9BILA</name>
<dbReference type="EMBL" id="JARK01000608">
    <property type="protein sequence ID" value="EYC35635.1"/>
    <property type="molecule type" value="Genomic_DNA"/>
</dbReference>
<accession>A0A016W7Q5</accession>
<feature type="compositionally biased region" description="Polar residues" evidence="1">
    <location>
        <begin position="115"/>
        <end position="132"/>
    </location>
</feature>
<feature type="compositionally biased region" description="Basic and acidic residues" evidence="1">
    <location>
        <begin position="139"/>
        <end position="149"/>
    </location>
</feature>
<gene>
    <name evidence="2" type="primary">Acey_s1008.g3377</name>
    <name evidence="2" type="ORF">Y032_1008g3377</name>
</gene>
<dbReference type="AlphaFoldDB" id="A0A016W7Q5"/>
<evidence type="ECO:0000313" key="2">
    <source>
        <dbReference type="EMBL" id="EYC35635.1"/>
    </source>
</evidence>
<proteinExistence type="predicted"/>
<organism evidence="2 3">
    <name type="scientific">Ancylostoma ceylanicum</name>
    <dbReference type="NCBI Taxonomy" id="53326"/>
    <lineage>
        <taxon>Eukaryota</taxon>
        <taxon>Metazoa</taxon>
        <taxon>Ecdysozoa</taxon>
        <taxon>Nematoda</taxon>
        <taxon>Chromadorea</taxon>
        <taxon>Rhabditida</taxon>
        <taxon>Rhabditina</taxon>
        <taxon>Rhabditomorpha</taxon>
        <taxon>Strongyloidea</taxon>
        <taxon>Ancylostomatidae</taxon>
        <taxon>Ancylostomatinae</taxon>
        <taxon>Ancylostoma</taxon>
    </lineage>
</organism>
<evidence type="ECO:0000313" key="3">
    <source>
        <dbReference type="Proteomes" id="UP000024635"/>
    </source>
</evidence>
<protein>
    <submittedName>
        <fullName evidence="2">Uncharacterized protein</fullName>
    </submittedName>
</protein>
<feature type="region of interest" description="Disordered" evidence="1">
    <location>
        <begin position="114"/>
        <end position="149"/>
    </location>
</feature>
<dbReference type="Proteomes" id="UP000024635">
    <property type="component" value="Unassembled WGS sequence"/>
</dbReference>
<evidence type="ECO:0000256" key="1">
    <source>
        <dbReference type="SAM" id="MobiDB-lite"/>
    </source>
</evidence>